<dbReference type="EMBL" id="JADAZL010000006">
    <property type="protein sequence ID" value="MBE2165320.1"/>
    <property type="molecule type" value="Genomic_DNA"/>
</dbReference>
<evidence type="ECO:0000313" key="2">
    <source>
        <dbReference type="EMBL" id="MBE2165320.1"/>
    </source>
</evidence>
<reference evidence="3" key="1">
    <citation type="submission" date="2023-07" db="EMBL/GenBank/DDBJ databases">
        <title>Acinetobacter oleivorans assembled AC1583.</title>
        <authorList>
            <person name="Yeo C.C."/>
        </authorList>
    </citation>
    <scope>NUCLEOTIDE SEQUENCE [LARGE SCALE GENOMIC DNA]</scope>
    <source>
        <strain evidence="3">AC1583</strain>
    </source>
</reference>
<evidence type="ECO:0000256" key="1">
    <source>
        <dbReference type="SAM" id="MobiDB-lite"/>
    </source>
</evidence>
<dbReference type="RefSeq" id="WP_192834476.1">
    <property type="nucleotide sequence ID" value="NZ_JADAZL010000006.1"/>
</dbReference>
<protein>
    <submittedName>
        <fullName evidence="2">Ead/Ea22-like family protein</fullName>
    </submittedName>
</protein>
<proteinExistence type="predicted"/>
<dbReference type="InterPro" id="IPR025153">
    <property type="entry name" value="Ead_Ea22"/>
</dbReference>
<name>A0ABR9NK83_9GAMM</name>
<sequence length="346" mass="39225">MKPTLFTPETWAEFTQQLKNSWEKDNAGTDSPIFVVQAKNIVWGLDPTHDSVEITNIVDVDQESKYKSVEEFFESLRAAEKHTLNGLAIDEEDELFLDVKASTQISILSDWDERSVHICHGKYFWEDVNCHLTRAAAESFIKHKSHDFAELRVFVKSLYWCDEFKNLLNAIISGEVGLTSKDDDNILNVLGPSDSKVDSETDSTSIGKTPKKSKKVDTKAENWTRYHNGKPVESSPLSELIEKLKKTQTADDANSLIKETKDWATEDQSLFKTELNKHLVIIAGHSKENISIGEKIRQANDLTTLDALEIDISEADERIQAALMELVVKRRKELEVEGNFLLESPQ</sequence>
<keyword evidence="3" id="KW-1185">Reference proteome</keyword>
<dbReference type="Proteomes" id="UP000619170">
    <property type="component" value="Unassembled WGS sequence"/>
</dbReference>
<gene>
    <name evidence="2" type="ORF">IIQ43_12380</name>
</gene>
<feature type="region of interest" description="Disordered" evidence="1">
    <location>
        <begin position="191"/>
        <end position="220"/>
    </location>
</feature>
<accession>A0ABR9NK83</accession>
<organism evidence="2 3">
    <name type="scientific">Acinetobacter oleivorans</name>
    <dbReference type="NCBI Taxonomy" id="1148157"/>
    <lineage>
        <taxon>Bacteria</taxon>
        <taxon>Pseudomonadati</taxon>
        <taxon>Pseudomonadota</taxon>
        <taxon>Gammaproteobacteria</taxon>
        <taxon>Moraxellales</taxon>
        <taxon>Moraxellaceae</taxon>
        <taxon>Acinetobacter</taxon>
    </lineage>
</organism>
<evidence type="ECO:0000313" key="3">
    <source>
        <dbReference type="Proteomes" id="UP000619170"/>
    </source>
</evidence>
<comment type="caution">
    <text evidence="2">The sequence shown here is derived from an EMBL/GenBank/DDBJ whole genome shotgun (WGS) entry which is preliminary data.</text>
</comment>
<dbReference type="Pfam" id="PF13935">
    <property type="entry name" value="Ead_Ea22"/>
    <property type="match status" value="1"/>
</dbReference>